<evidence type="ECO:0000256" key="1">
    <source>
        <dbReference type="SAM" id="MobiDB-lite"/>
    </source>
</evidence>
<feature type="region of interest" description="Disordered" evidence="1">
    <location>
        <begin position="760"/>
        <end position="815"/>
    </location>
</feature>
<dbReference type="Pfam" id="PF11926">
    <property type="entry name" value="DUF3444"/>
    <property type="match status" value="1"/>
</dbReference>
<feature type="domain" description="J" evidence="2">
    <location>
        <begin position="67"/>
        <end position="131"/>
    </location>
</feature>
<dbReference type="EMBL" id="JACGWO010000011">
    <property type="protein sequence ID" value="KAK4415708.1"/>
    <property type="molecule type" value="Genomic_DNA"/>
</dbReference>
<dbReference type="InterPro" id="IPR001623">
    <property type="entry name" value="DnaJ_domain"/>
</dbReference>
<dbReference type="Gene3D" id="1.10.287.110">
    <property type="entry name" value="DnaJ domain"/>
    <property type="match status" value="1"/>
</dbReference>
<dbReference type="CDD" id="cd06257">
    <property type="entry name" value="DnaJ"/>
    <property type="match status" value="1"/>
</dbReference>
<keyword evidence="4" id="KW-1185">Reference proteome</keyword>
<accession>A0AAE1XQM5</accession>
<dbReference type="SMART" id="SM00271">
    <property type="entry name" value="DnaJ"/>
    <property type="match status" value="1"/>
</dbReference>
<comment type="caution">
    <text evidence="3">The sequence shown here is derived from an EMBL/GenBank/DDBJ whole genome shotgun (WGS) entry which is preliminary data.</text>
</comment>
<dbReference type="Proteomes" id="UP001293254">
    <property type="component" value="Unassembled WGS sequence"/>
</dbReference>
<sequence>MECNKDEAIRAKEIAEKKMEKNDFEGARKIALKAQNLYPELDNITQLLSICDVHCSAQSRLLGSDKDWYGILQVERLADELTVKKQYRRLALILHPDKNRFPGAESAFKLICEAYAVLSDSTKKSLYDSKVRVSVRSAQVNPPPHAANKNSQVKKQYTAQNMSNGFSSLNQHQATRSTPSVGQEVFWTCCPYCSVRYQYLRQFVNKSLRCQTCTKVFVGYEIGTQGVSLGSKMGQPVPQSVPSKPGSSQPAFQEKGFANQGKNKMGVQSSKASSASSAGSQGFANRKTVQPDPGVRMGRGSEGTQVGSAAQVSGDLKTKEADSHNANPLQGRKEAGISNGDAINGEKGDLKNKSRKRSRKLVVESSESYDTSSQSDEEDVTMKGNSNDTDLKPDPNHVQPSRRSSRKRQHVSYKEPDEDALARSLKREQPAKEDNGKEQMDALDGEDPKHDNQKSSPTDADYSKQESLQRKDAGYDKKDKKVRTGGESSAGADTVEIESDSDRDSFSGNKSEAGLCYCPDPEFSDFEKERDESRFNVNQFWACYDTLDGMPRFYAKVKKVCSSPFELSITWLEADPIDDVYEKWVDEELPVGCGRFKLGKTEETSIRLSFSHQVHCEKGKKRGSLIIYPREGEVWALFRDWDISWSSNPENYKEFKYEIVEVLSDFDAGTGIKVGYLDKVTGFVSLFQRVSQSETNSFLIRPNELYKFSHRVPCFRMTGSERQGVPIGSFELDPASLPSNPDDLYYPGKAKTECRNIDHGVNCPLPESTKEKGKSVESKGKSTPKKSADSEGINVDISKLRRSPRGLNVVRQTAN</sequence>
<dbReference type="InterPro" id="IPR024593">
    <property type="entry name" value="DUF3444"/>
</dbReference>
<feature type="compositionally biased region" description="Basic and acidic residues" evidence="1">
    <location>
        <begin position="461"/>
        <end position="484"/>
    </location>
</feature>
<feature type="compositionally biased region" description="Low complexity" evidence="1">
    <location>
        <begin position="269"/>
        <end position="280"/>
    </location>
</feature>
<name>A0AAE1XQM5_9LAMI</name>
<reference evidence="3" key="1">
    <citation type="submission" date="2020-06" db="EMBL/GenBank/DDBJ databases">
        <authorList>
            <person name="Li T."/>
            <person name="Hu X."/>
            <person name="Zhang T."/>
            <person name="Song X."/>
            <person name="Zhang H."/>
            <person name="Dai N."/>
            <person name="Sheng W."/>
            <person name="Hou X."/>
            <person name="Wei L."/>
        </authorList>
    </citation>
    <scope>NUCLEOTIDE SEQUENCE</scope>
    <source>
        <strain evidence="3">3651</strain>
        <tissue evidence="3">Leaf</tissue>
    </source>
</reference>
<organism evidence="3 4">
    <name type="scientific">Sesamum alatum</name>
    <dbReference type="NCBI Taxonomy" id="300844"/>
    <lineage>
        <taxon>Eukaryota</taxon>
        <taxon>Viridiplantae</taxon>
        <taxon>Streptophyta</taxon>
        <taxon>Embryophyta</taxon>
        <taxon>Tracheophyta</taxon>
        <taxon>Spermatophyta</taxon>
        <taxon>Magnoliopsida</taxon>
        <taxon>eudicotyledons</taxon>
        <taxon>Gunneridae</taxon>
        <taxon>Pentapetalae</taxon>
        <taxon>asterids</taxon>
        <taxon>lamiids</taxon>
        <taxon>Lamiales</taxon>
        <taxon>Pedaliaceae</taxon>
        <taxon>Sesamum</taxon>
    </lineage>
</organism>
<dbReference type="InterPro" id="IPR018253">
    <property type="entry name" value="DnaJ_domain_CS"/>
</dbReference>
<dbReference type="PRINTS" id="PR00625">
    <property type="entry name" value="JDOMAIN"/>
</dbReference>
<dbReference type="PROSITE" id="PS50076">
    <property type="entry name" value="DNAJ_2"/>
    <property type="match status" value="1"/>
</dbReference>
<gene>
    <name evidence="3" type="ORF">Salat_2678200</name>
</gene>
<evidence type="ECO:0000259" key="2">
    <source>
        <dbReference type="PROSITE" id="PS50076"/>
    </source>
</evidence>
<feature type="compositionally biased region" description="Low complexity" evidence="1">
    <location>
        <begin position="364"/>
        <end position="374"/>
    </location>
</feature>
<evidence type="ECO:0000313" key="4">
    <source>
        <dbReference type="Proteomes" id="UP001293254"/>
    </source>
</evidence>
<reference evidence="3" key="2">
    <citation type="journal article" date="2024" name="Plant">
        <title>Genomic evolution and insights into agronomic trait innovations of Sesamum species.</title>
        <authorList>
            <person name="Miao H."/>
            <person name="Wang L."/>
            <person name="Qu L."/>
            <person name="Liu H."/>
            <person name="Sun Y."/>
            <person name="Le M."/>
            <person name="Wang Q."/>
            <person name="Wei S."/>
            <person name="Zheng Y."/>
            <person name="Lin W."/>
            <person name="Duan Y."/>
            <person name="Cao H."/>
            <person name="Xiong S."/>
            <person name="Wang X."/>
            <person name="Wei L."/>
            <person name="Li C."/>
            <person name="Ma Q."/>
            <person name="Ju M."/>
            <person name="Zhao R."/>
            <person name="Li G."/>
            <person name="Mu C."/>
            <person name="Tian Q."/>
            <person name="Mei H."/>
            <person name="Zhang T."/>
            <person name="Gao T."/>
            <person name="Zhang H."/>
        </authorList>
    </citation>
    <scope>NUCLEOTIDE SEQUENCE</scope>
    <source>
        <strain evidence="3">3651</strain>
    </source>
</reference>
<dbReference type="InterPro" id="IPR036869">
    <property type="entry name" value="J_dom_sf"/>
</dbReference>
<feature type="region of interest" description="Disordered" evidence="1">
    <location>
        <begin position="231"/>
        <end position="509"/>
    </location>
</feature>
<proteinExistence type="predicted"/>
<feature type="compositionally biased region" description="Basic and acidic residues" evidence="1">
    <location>
        <begin position="768"/>
        <end position="780"/>
    </location>
</feature>
<feature type="compositionally biased region" description="Polar residues" evidence="1">
    <location>
        <begin position="302"/>
        <end position="311"/>
    </location>
</feature>
<protein>
    <submittedName>
        <fullName evidence="3">DnaJsubfamily B member 5</fullName>
    </submittedName>
</protein>
<dbReference type="SUPFAM" id="SSF46565">
    <property type="entry name" value="Chaperone J-domain"/>
    <property type="match status" value="1"/>
</dbReference>
<dbReference type="PROSITE" id="PS00636">
    <property type="entry name" value="DNAJ_1"/>
    <property type="match status" value="1"/>
</dbReference>
<evidence type="ECO:0000313" key="3">
    <source>
        <dbReference type="EMBL" id="KAK4415708.1"/>
    </source>
</evidence>
<dbReference type="PANTHER" id="PTHR45089">
    <property type="entry name" value="DNAJ HEAT SHOCK AMINO-TERMINAL DOMAIN PROTEIN-RELATED"/>
    <property type="match status" value="1"/>
</dbReference>
<dbReference type="AlphaFoldDB" id="A0AAE1XQM5"/>
<dbReference type="PANTHER" id="PTHR45089:SF57">
    <property type="entry name" value="DNAJ HEAT SHOCK N-TERMINAL DOMAIN-CONTAINING PROTEIN"/>
    <property type="match status" value="1"/>
</dbReference>
<feature type="compositionally biased region" description="Basic and acidic residues" evidence="1">
    <location>
        <begin position="425"/>
        <end position="453"/>
    </location>
</feature>
<feature type="compositionally biased region" description="Polar residues" evidence="1">
    <location>
        <begin position="237"/>
        <end position="251"/>
    </location>
</feature>
<dbReference type="Pfam" id="PF00226">
    <property type="entry name" value="DnaJ"/>
    <property type="match status" value="1"/>
</dbReference>